<dbReference type="NCBIfam" id="TIGR01891">
    <property type="entry name" value="amidohydrolases"/>
    <property type="match status" value="1"/>
</dbReference>
<dbReference type="SUPFAM" id="SSF55031">
    <property type="entry name" value="Bacterial exopeptidase dimerisation domain"/>
    <property type="match status" value="1"/>
</dbReference>
<dbReference type="GO" id="GO:0016787">
    <property type="term" value="F:hydrolase activity"/>
    <property type="evidence" value="ECO:0007669"/>
    <property type="project" value="InterPro"/>
</dbReference>
<keyword evidence="2" id="KW-1185">Reference proteome</keyword>
<accession>A0A919XK58</accession>
<dbReference type="PANTHER" id="PTHR11014:SF169">
    <property type="entry name" value="CLAN MH, FAMILY M20, PEPTIDASE T-LIKE METALLOPEPTIDASE"/>
    <property type="match status" value="1"/>
</dbReference>
<evidence type="ECO:0000313" key="1">
    <source>
        <dbReference type="EMBL" id="GIO32212.1"/>
    </source>
</evidence>
<sequence>MPDVFEELRRIRRELHRIPEPAGKEIKTRAYVENYIRQHTRRIRIDHHSDKGLIASYDGGSKLPAVAFRAELDGLPIRDDKELEYRSRHAGMNHACGHDAHMSILLQLLRWADETAPRRNLVFIFQAAEEVLGGARELVPLLRGRNIGYMFAVHVTPDLYPGYFALRGGTALAGALTAEIGLELASGHAADQQDFMELLAEVHAFQREYNDERRICKVTHIETNGYYNAVPDRITFFLSFRSADEEANRSGYGQLLHRMQHNGSVRGVLRNRVVSEYPANANDPKLAERIRGLLGKRFGQESVLNSPFLFSSDDFAFYARDLPGLRTCYFFIGAYIREHNAVHTASFDIGEEALLYGYESLRAIVRMFEQAGERAERTRLFENGSENDESIPPLYL</sequence>
<reference evidence="1" key="1">
    <citation type="submission" date="2021-03" db="EMBL/GenBank/DDBJ databases">
        <title>Antimicrobial resistance genes in bacteria isolated from Japanese honey, and their potential for conferring macrolide and lincosamide resistance in the American foulbrood pathogen Paenibacillus larvae.</title>
        <authorList>
            <person name="Okamoto M."/>
            <person name="Kumagai M."/>
            <person name="Kanamori H."/>
            <person name="Takamatsu D."/>
        </authorList>
    </citation>
    <scope>NUCLEOTIDE SEQUENCE</scope>
    <source>
        <strain evidence="1">J2TS6</strain>
    </source>
</reference>
<dbReference type="Gene3D" id="3.40.630.10">
    <property type="entry name" value="Zn peptidases"/>
    <property type="match status" value="1"/>
</dbReference>
<proteinExistence type="predicted"/>
<protein>
    <submittedName>
        <fullName evidence="1">Amidohydrolase</fullName>
    </submittedName>
</protein>
<dbReference type="SUPFAM" id="SSF53187">
    <property type="entry name" value="Zn-dependent exopeptidases"/>
    <property type="match status" value="1"/>
</dbReference>
<dbReference type="Gene3D" id="3.30.70.360">
    <property type="match status" value="1"/>
</dbReference>
<name>A0A919XK58_9BACL</name>
<dbReference type="AlphaFoldDB" id="A0A919XK58"/>
<evidence type="ECO:0000313" key="2">
    <source>
        <dbReference type="Proteomes" id="UP000679779"/>
    </source>
</evidence>
<dbReference type="RefSeq" id="WP_160038804.1">
    <property type="nucleotide sequence ID" value="NZ_BORQ01000004.1"/>
</dbReference>
<dbReference type="InterPro" id="IPR017439">
    <property type="entry name" value="Amidohydrolase"/>
</dbReference>
<dbReference type="EMBL" id="BORQ01000004">
    <property type="protein sequence ID" value="GIO32212.1"/>
    <property type="molecule type" value="Genomic_DNA"/>
</dbReference>
<gene>
    <name evidence="1" type="ORF">J2TS6_33530</name>
</gene>
<organism evidence="1 2">
    <name type="scientific">Paenibacillus albilobatus</name>
    <dbReference type="NCBI Taxonomy" id="2716884"/>
    <lineage>
        <taxon>Bacteria</taxon>
        <taxon>Bacillati</taxon>
        <taxon>Bacillota</taxon>
        <taxon>Bacilli</taxon>
        <taxon>Bacillales</taxon>
        <taxon>Paenibacillaceae</taxon>
        <taxon>Paenibacillus</taxon>
    </lineage>
</organism>
<dbReference type="Pfam" id="PF01546">
    <property type="entry name" value="Peptidase_M20"/>
    <property type="match status" value="1"/>
</dbReference>
<comment type="caution">
    <text evidence="1">The sequence shown here is derived from an EMBL/GenBank/DDBJ whole genome shotgun (WGS) entry which is preliminary data.</text>
</comment>
<dbReference type="InterPro" id="IPR002933">
    <property type="entry name" value="Peptidase_M20"/>
</dbReference>
<dbReference type="PANTHER" id="PTHR11014">
    <property type="entry name" value="PEPTIDASE M20 FAMILY MEMBER"/>
    <property type="match status" value="1"/>
</dbReference>
<dbReference type="Proteomes" id="UP000679779">
    <property type="component" value="Unassembled WGS sequence"/>
</dbReference>
<dbReference type="InterPro" id="IPR036264">
    <property type="entry name" value="Bact_exopeptidase_dim_dom"/>
</dbReference>